<organism evidence="3">
    <name type="scientific">bioreactor metagenome</name>
    <dbReference type="NCBI Taxonomy" id="1076179"/>
    <lineage>
        <taxon>unclassified sequences</taxon>
        <taxon>metagenomes</taxon>
        <taxon>ecological metagenomes</taxon>
    </lineage>
</organism>
<dbReference type="Gene3D" id="3.90.850.10">
    <property type="entry name" value="Fumarylacetoacetase-like, C-terminal domain"/>
    <property type="match status" value="1"/>
</dbReference>
<evidence type="ECO:0000313" key="3">
    <source>
        <dbReference type="EMBL" id="MPM57179.1"/>
    </source>
</evidence>
<dbReference type="Pfam" id="PF01557">
    <property type="entry name" value="FAA_hydrolase"/>
    <property type="match status" value="1"/>
</dbReference>
<dbReference type="AlphaFoldDB" id="A0A645AVP0"/>
<keyword evidence="1" id="KW-0479">Metal-binding</keyword>
<evidence type="ECO:0000256" key="1">
    <source>
        <dbReference type="ARBA" id="ARBA00022723"/>
    </source>
</evidence>
<evidence type="ECO:0000259" key="2">
    <source>
        <dbReference type="Pfam" id="PF01557"/>
    </source>
</evidence>
<dbReference type="PANTHER" id="PTHR11820:SF7">
    <property type="entry name" value="ACYLPYRUVASE FAHD1, MITOCHONDRIAL"/>
    <property type="match status" value="1"/>
</dbReference>
<name>A0A645AVP0_9ZZZZ</name>
<dbReference type="InterPro" id="IPR011234">
    <property type="entry name" value="Fumarylacetoacetase-like_C"/>
</dbReference>
<dbReference type="GO" id="GO:0018773">
    <property type="term" value="F:acetylpyruvate hydrolase activity"/>
    <property type="evidence" value="ECO:0007669"/>
    <property type="project" value="TreeGrafter"/>
</dbReference>
<accession>A0A645AVP0</accession>
<dbReference type="EMBL" id="VSSQ01016130">
    <property type="protein sequence ID" value="MPM57179.1"/>
    <property type="molecule type" value="Genomic_DNA"/>
</dbReference>
<proteinExistence type="predicted"/>
<dbReference type="SUPFAM" id="SSF56529">
    <property type="entry name" value="FAH"/>
    <property type="match status" value="1"/>
</dbReference>
<feature type="domain" description="Fumarylacetoacetase-like C-terminal" evidence="2">
    <location>
        <begin position="1"/>
        <end position="41"/>
    </location>
</feature>
<dbReference type="PANTHER" id="PTHR11820">
    <property type="entry name" value="ACYLPYRUVASE"/>
    <property type="match status" value="1"/>
</dbReference>
<comment type="caution">
    <text evidence="3">The sequence shown here is derived from an EMBL/GenBank/DDBJ whole genome shotgun (WGS) entry which is preliminary data.</text>
</comment>
<protein>
    <recommendedName>
        <fullName evidence="2">Fumarylacetoacetase-like C-terminal domain-containing protein</fullName>
    </recommendedName>
</protein>
<dbReference type="GO" id="GO:0046872">
    <property type="term" value="F:metal ion binding"/>
    <property type="evidence" value="ECO:0007669"/>
    <property type="project" value="UniProtKB-KW"/>
</dbReference>
<reference evidence="3" key="1">
    <citation type="submission" date="2019-08" db="EMBL/GenBank/DDBJ databases">
        <authorList>
            <person name="Kucharzyk K."/>
            <person name="Murdoch R.W."/>
            <person name="Higgins S."/>
            <person name="Loffler F."/>
        </authorList>
    </citation>
    <scope>NUCLEOTIDE SEQUENCE</scope>
</reference>
<dbReference type="InterPro" id="IPR036663">
    <property type="entry name" value="Fumarylacetoacetase_C_sf"/>
</dbReference>
<sequence>MTLLPGDVIATGTPSGVGPMQVGDVIVISSDELGELSNPVVAEVKPR</sequence>
<gene>
    <name evidence="3" type="ORF">SDC9_104001</name>
</gene>